<dbReference type="GO" id="GO:0003677">
    <property type="term" value="F:DNA binding"/>
    <property type="evidence" value="ECO:0007669"/>
    <property type="project" value="InterPro"/>
</dbReference>
<organism evidence="3">
    <name type="scientific">Magnetococcus massalia (strain MO-1)</name>
    <dbReference type="NCBI Taxonomy" id="451514"/>
    <lineage>
        <taxon>Bacteria</taxon>
        <taxon>Pseudomonadati</taxon>
        <taxon>Pseudomonadota</taxon>
        <taxon>Magnetococcia</taxon>
        <taxon>Magnetococcales</taxon>
        <taxon>Magnetococcaceae</taxon>
        <taxon>Magnetococcus</taxon>
    </lineage>
</organism>
<accession>A0A1S7LLM9</accession>
<dbReference type="Pfam" id="PF01396">
    <property type="entry name" value="Zn_ribbon_Top1"/>
    <property type="match status" value="1"/>
</dbReference>
<dbReference type="GO" id="GO:0005694">
    <property type="term" value="C:chromosome"/>
    <property type="evidence" value="ECO:0007669"/>
    <property type="project" value="InterPro"/>
</dbReference>
<dbReference type="Gene3D" id="3.30.65.10">
    <property type="entry name" value="Bacterial Topoisomerase I, domain 1"/>
    <property type="match status" value="1"/>
</dbReference>
<protein>
    <recommendedName>
        <fullName evidence="2">DNA topoisomerase type IA zn finger domain-containing protein</fullName>
    </recommendedName>
</protein>
<feature type="compositionally biased region" description="Pro residues" evidence="1">
    <location>
        <begin position="158"/>
        <end position="168"/>
    </location>
</feature>
<dbReference type="GO" id="GO:0006265">
    <property type="term" value="P:DNA topological change"/>
    <property type="evidence" value="ECO:0007669"/>
    <property type="project" value="InterPro"/>
</dbReference>
<evidence type="ECO:0000259" key="2">
    <source>
        <dbReference type="Pfam" id="PF01396"/>
    </source>
</evidence>
<feature type="domain" description="DNA topoisomerase type IA zn finger" evidence="2">
    <location>
        <begin position="178"/>
        <end position="218"/>
    </location>
</feature>
<feature type="region of interest" description="Disordered" evidence="1">
    <location>
        <begin position="150"/>
        <end position="186"/>
    </location>
</feature>
<sequence length="224" mass="24813">MLYLVIIGLLLLIALIALWLSPLSRRIQHVRHQEAFLPAQLQSALPIISTALDARFQLLIRPDPRLFHGHPMGGGPSPDCLVLEVESGRPLGMIIVETEPDDQDRLARLGLPMIRFWPGSDPAPLQQTVEMWLNSRDAGAGEARVIEEPDEADLPEPTLEPKPTPPVQDPHAAAKPTRTCPKCGKGMQRKKVVKGRHAGRRFWVCTDYPDCQTAVPITDEPESV</sequence>
<name>A0A1S7LLM9_MAGMO</name>
<dbReference type="AlphaFoldDB" id="A0A1S7LLM9"/>
<dbReference type="InterPro" id="IPR013498">
    <property type="entry name" value="Topo_IA_Znf"/>
</dbReference>
<dbReference type="GO" id="GO:0003916">
    <property type="term" value="F:DNA topoisomerase activity"/>
    <property type="evidence" value="ECO:0007669"/>
    <property type="project" value="InterPro"/>
</dbReference>
<proteinExistence type="predicted"/>
<dbReference type="EMBL" id="LO017727">
    <property type="protein sequence ID" value="CRH07313.1"/>
    <property type="molecule type" value="Genomic_DNA"/>
</dbReference>
<reference evidence="3" key="1">
    <citation type="submission" date="2015-04" db="EMBL/GenBank/DDBJ databases">
        <authorList>
            <person name="Syromyatnikov M.Y."/>
            <person name="Popov V.N."/>
        </authorList>
    </citation>
    <scope>NUCLEOTIDE SEQUENCE</scope>
    <source>
        <strain evidence="3">MO-1</strain>
    </source>
</reference>
<gene>
    <name evidence="3" type="ORF">MAGMO_3173</name>
</gene>
<evidence type="ECO:0000313" key="3">
    <source>
        <dbReference type="EMBL" id="CRH07313.1"/>
    </source>
</evidence>
<evidence type="ECO:0000256" key="1">
    <source>
        <dbReference type="SAM" id="MobiDB-lite"/>
    </source>
</evidence>